<sequence>MKGQLSQNDIDECLKFFNRSFHEIITDCASSFSSLRIASSQTQKVDLLCLILDLFGAECVQEITKLTNEQEPLKDQYTS</sequence>
<protein>
    <recommendedName>
        <fullName evidence="3">Protein UL91</fullName>
    </recommendedName>
</protein>
<reference evidence="1 2" key="4">
    <citation type="journal article" date="2007" name="J. Virol.">
        <title>Identification of novel rodent herpesviruses, including the first gammaherpesvirus of Mus musculus.</title>
        <authorList>
            <person name="Ehlers B."/>
            <person name="Kuchler J."/>
            <person name="Yasmum N."/>
            <person name="Dural G."/>
            <person name="Voigt S."/>
            <person name="Schmidt-Chanasit J."/>
            <person name="Jakel T."/>
            <person name="Matuschka F.R."/>
            <person name="Richter D."/>
            <person name="Essbauer S."/>
            <person name="Hughes D.J."/>
            <person name="Summers C."/>
            <person name="Bennett M."/>
            <person name="Stewart J.P."/>
            <person name="Ulrich R.G."/>
        </authorList>
    </citation>
    <scope>NUCLEOTIDE SEQUENCE [LARGE SCALE GENOMIC DNA]</scope>
    <source>
        <strain evidence="1">Sample #56</strain>
    </source>
</reference>
<dbReference type="OrthoDB" id="26245at10239"/>
<accession>Q8JJQ8</accession>
<proteinExistence type="predicted"/>
<dbReference type="GeneID" id="37616176"/>
<evidence type="ECO:0000313" key="1">
    <source>
        <dbReference type="EMBL" id="AAM22128.1"/>
    </source>
</evidence>
<dbReference type="Proteomes" id="UP000243075">
    <property type="component" value="Segment"/>
</dbReference>
<reference evidence="1 2" key="2">
    <citation type="journal article" date="1999" name="J. Gen. Virol.">
        <title>Characterization of the DNA polymerase loci of the novel porcine lymphotropic herpesviruses 1 and 2 in domestic and feral pigs.</title>
        <authorList>
            <person name="Ulrich S."/>
            <person name="Goltz M."/>
            <person name="Ehlers B."/>
        </authorList>
    </citation>
    <scope>NUCLEOTIDE SEQUENCE [LARGE SCALE GENOMIC DNA]</scope>
    <source>
        <strain evidence="1">Sample #56</strain>
    </source>
</reference>
<reference evidence="1 2" key="3">
    <citation type="journal article" date="2002" name="Virology">
        <title>Sequence analysis of the genome of porcine lymphotropic herpesvirus 1 and gene expression during posttransplant lymphoproliferative disease of pigs.</title>
        <authorList>
            <person name="Goltz M."/>
            <person name="Ericsson T."/>
            <person name="Patience C."/>
            <person name="Huang C.A."/>
            <person name="Noack S."/>
            <person name="Sachs D.H."/>
            <person name="Ehlers B."/>
        </authorList>
    </citation>
    <scope>NUCLEOTIDE SEQUENCE [LARGE SCALE GENOMIC DNA]</scope>
    <source>
        <strain evidence="1">Sample #56</strain>
    </source>
</reference>
<reference evidence="1 2" key="1">
    <citation type="journal article" date="1999" name="J. Gen. Virol.">
        <title>Detection of two novel porcine herpesviruses with high similarity to gammaherpesviruses.</title>
        <authorList>
            <person name="Ehlers B."/>
            <person name="Ulrich S."/>
            <person name="Goltz M."/>
        </authorList>
    </citation>
    <scope>NUCLEOTIDE SEQUENCE [LARGE SCALE GENOMIC DNA]</scope>
    <source>
        <strain evidence="1">Sample #56</strain>
    </source>
</reference>
<dbReference type="KEGG" id="vg:37616176"/>
<keyword evidence="2" id="KW-1185">Reference proteome</keyword>
<evidence type="ECO:0000313" key="2">
    <source>
        <dbReference type="Proteomes" id="UP000243075"/>
    </source>
</evidence>
<dbReference type="EMBL" id="AF478169">
    <property type="protein sequence ID" value="AAM22128.1"/>
    <property type="molecule type" value="Genomic_DNA"/>
</dbReference>
<organism evidence="1 2">
    <name type="scientific">Suid gammaherpesvirus 3</name>
    <dbReference type="NCBI Taxonomy" id="1960249"/>
    <lineage>
        <taxon>Viruses</taxon>
        <taxon>Duplodnaviria</taxon>
        <taxon>Heunggongvirae</taxon>
        <taxon>Peploviricota</taxon>
        <taxon>Herviviricetes</taxon>
        <taxon>Herpesvirales</taxon>
        <taxon>Orthoherpesviridae</taxon>
        <taxon>Gammaherpesvirinae</taxon>
        <taxon>Macavirus</taxon>
        <taxon>Macavirus suidgamma3</taxon>
    </lineage>
</organism>
<dbReference type="RefSeq" id="YP_009505355.1">
    <property type="nucleotide sequence ID" value="NC_038264.1"/>
</dbReference>
<dbReference type="InterPro" id="IPR008002">
    <property type="entry name" value="Herpes_Orf30"/>
</dbReference>
<evidence type="ECO:0008006" key="3">
    <source>
        <dbReference type="Google" id="ProtNLM"/>
    </source>
</evidence>
<dbReference type="Pfam" id="PF05338">
    <property type="entry name" value="DUF717"/>
    <property type="match status" value="1"/>
</dbReference>
<name>Q8JJQ8_9GAMA</name>